<sequence>MDIGRENRDFSDARPILEPRGEPALSGEPRHLLDEALSWIVRLKSGEATDADLEALQRWREASPLHEEAFRDAARLWRRIRAAARELAEEAHADKARAAAAPRRSWRGALISFGHRPRR</sequence>
<organism evidence="3 4">
    <name type="scientific">Methylosinus trichosporium (strain ATCC 35070 / NCIMB 11131 / UNIQEM 75 / OB3b)</name>
    <dbReference type="NCBI Taxonomy" id="595536"/>
    <lineage>
        <taxon>Bacteria</taxon>
        <taxon>Pseudomonadati</taxon>
        <taxon>Pseudomonadota</taxon>
        <taxon>Alphaproteobacteria</taxon>
        <taxon>Hyphomicrobiales</taxon>
        <taxon>Methylocystaceae</taxon>
        <taxon>Methylosinus</taxon>
    </lineage>
</organism>
<evidence type="ECO:0000256" key="1">
    <source>
        <dbReference type="SAM" id="MobiDB-lite"/>
    </source>
</evidence>
<feature type="compositionally biased region" description="Basic and acidic residues" evidence="1">
    <location>
        <begin position="1"/>
        <end position="21"/>
    </location>
</feature>
<evidence type="ECO:0000313" key="4">
    <source>
        <dbReference type="Proteomes" id="UP000230709"/>
    </source>
</evidence>
<dbReference type="RefSeq" id="WP_003609735.1">
    <property type="nucleotide sequence ID" value="NZ_ADVE02000001.1"/>
</dbReference>
<proteinExistence type="predicted"/>
<dbReference type="InterPro" id="IPR032623">
    <property type="entry name" value="FecR_N"/>
</dbReference>
<dbReference type="EMBL" id="CP023737">
    <property type="protein sequence ID" value="ATQ66870.1"/>
    <property type="molecule type" value="Genomic_DNA"/>
</dbReference>
<dbReference type="KEGG" id="mtw:CQW49_02385"/>
<keyword evidence="4" id="KW-1185">Reference proteome</keyword>
<evidence type="ECO:0000313" key="3">
    <source>
        <dbReference type="EMBL" id="ATQ66870.1"/>
    </source>
</evidence>
<dbReference type="AlphaFoldDB" id="A0A2D2CVX3"/>
<protein>
    <submittedName>
        <fullName evidence="3">DUF4880 domain-containing protein</fullName>
    </submittedName>
</protein>
<reference evidence="4" key="1">
    <citation type="submission" date="2017-10" db="EMBL/GenBank/DDBJ databases">
        <title>Completed PacBio SMRT sequence of Methylosinus trichosporium OB3b reveals presence of a third large plasmid.</title>
        <authorList>
            <person name="Charles T.C."/>
            <person name="Lynch M.D.J."/>
            <person name="Heil J.R."/>
            <person name="Cheng J."/>
        </authorList>
    </citation>
    <scope>NUCLEOTIDE SEQUENCE [LARGE SCALE GENOMIC DNA]</scope>
    <source>
        <strain evidence="4">OB3b</strain>
    </source>
</reference>
<feature type="domain" description="FecR N-terminal" evidence="2">
    <location>
        <begin position="34"/>
        <end position="76"/>
    </location>
</feature>
<gene>
    <name evidence="3" type="ORF">CQW49_02385</name>
</gene>
<evidence type="ECO:0000259" key="2">
    <source>
        <dbReference type="Pfam" id="PF16220"/>
    </source>
</evidence>
<dbReference type="Proteomes" id="UP000230709">
    <property type="component" value="Chromosome"/>
</dbReference>
<name>A0A2D2CVX3_METT3</name>
<dbReference type="Pfam" id="PF16220">
    <property type="entry name" value="DUF4880"/>
    <property type="match status" value="1"/>
</dbReference>
<feature type="region of interest" description="Disordered" evidence="1">
    <location>
        <begin position="1"/>
        <end position="28"/>
    </location>
</feature>
<accession>A0A2D2CVX3</accession>
<dbReference type="STRING" id="595536.GCA_000178815_00468"/>